<gene>
    <name evidence="2" type="ORF">Pla52o_11290</name>
</gene>
<accession>A0A5C6CK54</accession>
<name>A0A5C6CK54_9BACT</name>
<evidence type="ECO:0000313" key="3">
    <source>
        <dbReference type="Proteomes" id="UP000316304"/>
    </source>
</evidence>
<evidence type="ECO:0000259" key="1">
    <source>
        <dbReference type="Pfam" id="PF00656"/>
    </source>
</evidence>
<proteinExistence type="predicted"/>
<dbReference type="GO" id="GO:0006508">
    <property type="term" value="P:proteolysis"/>
    <property type="evidence" value="ECO:0007669"/>
    <property type="project" value="InterPro"/>
</dbReference>
<comment type="caution">
    <text evidence="2">The sequence shown here is derived from an EMBL/GenBank/DDBJ whole genome shotgun (WGS) entry which is preliminary data.</text>
</comment>
<dbReference type="Pfam" id="PF00656">
    <property type="entry name" value="Peptidase_C14"/>
    <property type="match status" value="1"/>
</dbReference>
<dbReference type="PANTHER" id="PTHR48104:SF30">
    <property type="entry name" value="METACASPASE-1"/>
    <property type="match status" value="1"/>
</dbReference>
<dbReference type="InterPro" id="IPR029030">
    <property type="entry name" value="Caspase-like_dom_sf"/>
</dbReference>
<dbReference type="InterPro" id="IPR011600">
    <property type="entry name" value="Pept_C14_caspase"/>
</dbReference>
<sequence length="705" mass="77459">MIVNRLILWMALYFTVVSSGEVAHAERIALLIGCSDYQSEKIDDLPGAANDVLAFKQLLENELDFDRVTTLTGWTDDVATRPTHDRIHDAFEQLIESASLDSQVFILLSGHGTNVPVPESQANLLDVSNPEPDGLNEAFLPADAHADENLILDDQIGQWLDQLQEKGSHVWIVFDCCHSGTMTRSVGASDEVPRYVSPSVVGVSAEVLEAARQRVEKGANVSSEDEAKELAKPRQSKGSVVAFFAAKAHQTEAELIRPKNSGIKRGLLAYHLEQELRGRKSGITYGDLSRALISRYQADGRRHPSPFWAGDLNREVFGLRSWPEQKPMFLSREGDALVVSGGRLAGLNQGTVLEVFAPSDKAHETPIGTVEVKTVNATSAIVEPTESSVAANWPNNGSCRILYHESDRTPLRLSLLALSGSALKPLPPEGLATAIRQQFKDSSILVNDESNDCDWAFVLLEETGDAVLVLGEELQRLLQNGMSSLEKIPQARFKKSDLGDVAKIAAEIESNLTKVEKWSNLNKLMVAAGAELDPNQDVRIEARAADGLLIGDSQLKPGEIVELRATNKNLSRDYWYVILQLNSHYGIGLVGGENGLGVGTLRHAPRTAPPRPQPIYRFRCNDDASGSFGLIVIAMNTRDHPHTPNFGFLRQENFGAVVNRHTTESPTTEFERLLNGTLKSPTKFRNQQGLDRPQILTWTWTVSPP</sequence>
<dbReference type="GO" id="GO:0004197">
    <property type="term" value="F:cysteine-type endopeptidase activity"/>
    <property type="evidence" value="ECO:0007669"/>
    <property type="project" value="InterPro"/>
</dbReference>
<dbReference type="AlphaFoldDB" id="A0A5C6CK54"/>
<organism evidence="2 3">
    <name type="scientific">Novipirellula galeiformis</name>
    <dbReference type="NCBI Taxonomy" id="2528004"/>
    <lineage>
        <taxon>Bacteria</taxon>
        <taxon>Pseudomonadati</taxon>
        <taxon>Planctomycetota</taxon>
        <taxon>Planctomycetia</taxon>
        <taxon>Pirellulales</taxon>
        <taxon>Pirellulaceae</taxon>
        <taxon>Novipirellula</taxon>
    </lineage>
</organism>
<dbReference type="PANTHER" id="PTHR48104">
    <property type="entry name" value="METACASPASE-4"/>
    <property type="match status" value="1"/>
</dbReference>
<feature type="domain" description="Peptidase C14 caspase" evidence="1">
    <location>
        <begin position="27"/>
        <end position="281"/>
    </location>
</feature>
<keyword evidence="3" id="KW-1185">Reference proteome</keyword>
<dbReference type="Gene3D" id="3.40.50.1460">
    <property type="match status" value="1"/>
</dbReference>
<dbReference type="Proteomes" id="UP000316304">
    <property type="component" value="Unassembled WGS sequence"/>
</dbReference>
<dbReference type="EMBL" id="SJPT01000002">
    <property type="protein sequence ID" value="TWU24838.1"/>
    <property type="molecule type" value="Genomic_DNA"/>
</dbReference>
<protein>
    <submittedName>
        <fullName evidence="2">Caspase domain protein</fullName>
    </submittedName>
</protein>
<evidence type="ECO:0000313" key="2">
    <source>
        <dbReference type="EMBL" id="TWU24838.1"/>
    </source>
</evidence>
<reference evidence="2 3" key="1">
    <citation type="submission" date="2019-02" db="EMBL/GenBank/DDBJ databases">
        <title>Deep-cultivation of Planctomycetes and their phenomic and genomic characterization uncovers novel biology.</title>
        <authorList>
            <person name="Wiegand S."/>
            <person name="Jogler M."/>
            <person name="Boedeker C."/>
            <person name="Pinto D."/>
            <person name="Vollmers J."/>
            <person name="Rivas-Marin E."/>
            <person name="Kohn T."/>
            <person name="Peeters S.H."/>
            <person name="Heuer A."/>
            <person name="Rast P."/>
            <person name="Oberbeckmann S."/>
            <person name="Bunk B."/>
            <person name="Jeske O."/>
            <person name="Meyerdierks A."/>
            <person name="Storesund J.E."/>
            <person name="Kallscheuer N."/>
            <person name="Luecker S."/>
            <person name="Lage O.M."/>
            <person name="Pohl T."/>
            <person name="Merkel B.J."/>
            <person name="Hornburger P."/>
            <person name="Mueller R.-W."/>
            <person name="Bruemmer F."/>
            <person name="Labrenz M."/>
            <person name="Spormann A.M."/>
            <person name="Op Den Camp H."/>
            <person name="Overmann J."/>
            <person name="Amann R."/>
            <person name="Jetten M.S.M."/>
            <person name="Mascher T."/>
            <person name="Medema M.H."/>
            <person name="Devos D.P."/>
            <person name="Kaster A.-K."/>
            <person name="Ovreas L."/>
            <person name="Rohde M."/>
            <person name="Galperin M.Y."/>
            <person name="Jogler C."/>
        </authorList>
    </citation>
    <scope>NUCLEOTIDE SEQUENCE [LARGE SCALE GENOMIC DNA]</scope>
    <source>
        <strain evidence="2 3">Pla52o</strain>
    </source>
</reference>
<dbReference type="InterPro" id="IPR050452">
    <property type="entry name" value="Metacaspase"/>
</dbReference>
<dbReference type="SUPFAM" id="SSF52129">
    <property type="entry name" value="Caspase-like"/>
    <property type="match status" value="1"/>
</dbReference>
<dbReference type="GO" id="GO:0005737">
    <property type="term" value="C:cytoplasm"/>
    <property type="evidence" value="ECO:0007669"/>
    <property type="project" value="TreeGrafter"/>
</dbReference>